<dbReference type="AlphaFoldDB" id="H6L2C2"/>
<name>H6L2C2_SAPGL</name>
<accession>H6L2C2</accession>
<evidence type="ECO:0000313" key="2">
    <source>
        <dbReference type="Proteomes" id="UP000007519"/>
    </source>
</evidence>
<keyword evidence="2" id="KW-1185">Reference proteome</keyword>
<sequence>MYKFPSFVFERNSSFPQNSFPQKLINMFHVEQFVENCKKGMWKTSK</sequence>
<dbReference type="HOGENOM" id="CLU_3188860_0_0_10"/>
<evidence type="ECO:0000313" key="1">
    <source>
        <dbReference type="EMBL" id="AFC24760.1"/>
    </source>
</evidence>
<reference evidence="1 2" key="1">
    <citation type="journal article" date="2012" name="Stand. Genomic Sci.">
        <title>Complete genome sequencing and analysis of Saprospira grandis str. Lewin, a predatory marine bacterium.</title>
        <authorList>
            <person name="Saw J.H."/>
            <person name="Yuryev A."/>
            <person name="Kanbe M."/>
            <person name="Hou S."/>
            <person name="Young A.G."/>
            <person name="Aizawa S."/>
            <person name="Alam M."/>
        </authorList>
    </citation>
    <scope>NUCLEOTIDE SEQUENCE [LARGE SCALE GENOMIC DNA]</scope>
    <source>
        <strain evidence="1 2">Lewin</strain>
    </source>
</reference>
<protein>
    <submittedName>
        <fullName evidence="1">Uncharacterized protein</fullName>
    </submittedName>
</protein>
<proteinExistence type="predicted"/>
<dbReference type="Proteomes" id="UP000007519">
    <property type="component" value="Chromosome"/>
</dbReference>
<gene>
    <name evidence="1" type="ordered locus">SGRA_2029</name>
</gene>
<dbReference type="EMBL" id="CP002831">
    <property type="protein sequence ID" value="AFC24760.1"/>
    <property type="molecule type" value="Genomic_DNA"/>
</dbReference>
<organism evidence="1 2">
    <name type="scientific">Saprospira grandis (strain Lewin)</name>
    <dbReference type="NCBI Taxonomy" id="984262"/>
    <lineage>
        <taxon>Bacteria</taxon>
        <taxon>Pseudomonadati</taxon>
        <taxon>Bacteroidota</taxon>
        <taxon>Saprospiria</taxon>
        <taxon>Saprospirales</taxon>
        <taxon>Saprospiraceae</taxon>
        <taxon>Saprospira</taxon>
    </lineage>
</organism>
<dbReference type="KEGG" id="sgn:SGRA_2029"/>